<name>A0A2T0KQF4_9ACTN</name>
<keyword evidence="7" id="KW-1185">Reference proteome</keyword>
<sequence>MSAANLRARVRAEMTEEIKTVAKRHLATDGANLSLRAVARDLGMASSAVYRYFASRDELLTALIIDAYDAVGEAAERASAEQSTPLEKWLAAGHAARDWALASPHEWALIYGSPVPGYQAPEDTIVPATRVMLLLGATLTEAYTSGVLVYREPITGRFIEELAPIAASILPDLPARLVADTIAAFFQICGAISAELFGQLNKSVEEDRRGFFDYQLRAAAAHAGLTG</sequence>
<dbReference type="InterPro" id="IPR001647">
    <property type="entry name" value="HTH_TetR"/>
</dbReference>
<dbReference type="GO" id="GO:0003677">
    <property type="term" value="F:DNA binding"/>
    <property type="evidence" value="ECO:0007669"/>
    <property type="project" value="UniProtKB-UniRule"/>
</dbReference>
<reference evidence="6 7" key="1">
    <citation type="submission" date="2018-03" db="EMBL/GenBank/DDBJ databases">
        <title>Genomic Encyclopedia of Archaeal and Bacterial Type Strains, Phase II (KMG-II): from individual species to whole genera.</title>
        <authorList>
            <person name="Goeker M."/>
        </authorList>
    </citation>
    <scope>NUCLEOTIDE SEQUENCE [LARGE SCALE GENOMIC DNA]</scope>
    <source>
        <strain evidence="6 7">DSM 43146</strain>
    </source>
</reference>
<organism evidence="6 7">
    <name type="scientific">Actinoplanes italicus</name>
    <dbReference type="NCBI Taxonomy" id="113567"/>
    <lineage>
        <taxon>Bacteria</taxon>
        <taxon>Bacillati</taxon>
        <taxon>Actinomycetota</taxon>
        <taxon>Actinomycetes</taxon>
        <taxon>Micromonosporales</taxon>
        <taxon>Micromonosporaceae</taxon>
        <taxon>Actinoplanes</taxon>
    </lineage>
</organism>
<dbReference type="Pfam" id="PF00440">
    <property type="entry name" value="TetR_N"/>
    <property type="match status" value="1"/>
</dbReference>
<evidence type="ECO:0000313" key="7">
    <source>
        <dbReference type="Proteomes" id="UP000239415"/>
    </source>
</evidence>
<protein>
    <submittedName>
        <fullName evidence="6">TetR family transcriptional regulator</fullName>
    </submittedName>
</protein>
<dbReference type="AlphaFoldDB" id="A0A2T0KQF4"/>
<dbReference type="Gene3D" id="1.10.357.10">
    <property type="entry name" value="Tetracycline Repressor, domain 2"/>
    <property type="match status" value="1"/>
</dbReference>
<dbReference type="EMBL" id="PVMZ01000001">
    <property type="protein sequence ID" value="PRX25960.1"/>
    <property type="molecule type" value="Genomic_DNA"/>
</dbReference>
<evidence type="ECO:0000256" key="2">
    <source>
        <dbReference type="ARBA" id="ARBA00023125"/>
    </source>
</evidence>
<dbReference type="InterPro" id="IPR036271">
    <property type="entry name" value="Tet_transcr_reg_TetR-rel_C_sf"/>
</dbReference>
<dbReference type="RefSeq" id="WP_106315605.1">
    <property type="nucleotide sequence ID" value="NZ_BOMO01000116.1"/>
</dbReference>
<dbReference type="Pfam" id="PF13305">
    <property type="entry name" value="TetR_C_33"/>
    <property type="match status" value="1"/>
</dbReference>
<evidence type="ECO:0000256" key="1">
    <source>
        <dbReference type="ARBA" id="ARBA00023015"/>
    </source>
</evidence>
<feature type="domain" description="HTH tetR-type" evidence="5">
    <location>
        <begin position="12"/>
        <end position="71"/>
    </location>
</feature>
<dbReference type="SUPFAM" id="SSF48498">
    <property type="entry name" value="Tetracyclin repressor-like, C-terminal domain"/>
    <property type="match status" value="1"/>
</dbReference>
<dbReference type="InterPro" id="IPR025996">
    <property type="entry name" value="MT1864/Rv1816-like_C"/>
</dbReference>
<proteinExistence type="predicted"/>
<evidence type="ECO:0000256" key="3">
    <source>
        <dbReference type="ARBA" id="ARBA00023163"/>
    </source>
</evidence>
<dbReference type="OrthoDB" id="3210322at2"/>
<keyword evidence="3" id="KW-0804">Transcription</keyword>
<dbReference type="Proteomes" id="UP000239415">
    <property type="component" value="Unassembled WGS sequence"/>
</dbReference>
<keyword evidence="2 4" id="KW-0238">DNA-binding</keyword>
<dbReference type="PROSITE" id="PS50977">
    <property type="entry name" value="HTH_TETR_2"/>
    <property type="match status" value="1"/>
</dbReference>
<keyword evidence="1" id="KW-0805">Transcription regulation</keyword>
<accession>A0A2T0KQF4</accession>
<gene>
    <name evidence="6" type="ORF">CLV67_101686</name>
</gene>
<evidence type="ECO:0000256" key="4">
    <source>
        <dbReference type="PROSITE-ProRule" id="PRU00335"/>
    </source>
</evidence>
<feature type="DNA-binding region" description="H-T-H motif" evidence="4">
    <location>
        <begin position="34"/>
        <end position="53"/>
    </location>
</feature>
<evidence type="ECO:0000259" key="5">
    <source>
        <dbReference type="PROSITE" id="PS50977"/>
    </source>
</evidence>
<evidence type="ECO:0000313" key="6">
    <source>
        <dbReference type="EMBL" id="PRX25960.1"/>
    </source>
</evidence>
<comment type="caution">
    <text evidence="6">The sequence shown here is derived from an EMBL/GenBank/DDBJ whole genome shotgun (WGS) entry which is preliminary data.</text>
</comment>
<dbReference type="InterPro" id="IPR009057">
    <property type="entry name" value="Homeodomain-like_sf"/>
</dbReference>
<dbReference type="SUPFAM" id="SSF46689">
    <property type="entry name" value="Homeodomain-like"/>
    <property type="match status" value="1"/>
</dbReference>